<feature type="transmembrane region" description="Helical" evidence="1">
    <location>
        <begin position="423"/>
        <end position="439"/>
    </location>
</feature>
<feature type="transmembrane region" description="Helical" evidence="1">
    <location>
        <begin position="186"/>
        <end position="206"/>
    </location>
</feature>
<keyword evidence="1" id="KW-0812">Transmembrane</keyword>
<evidence type="ECO:0000256" key="1">
    <source>
        <dbReference type="SAM" id="Phobius"/>
    </source>
</evidence>
<feature type="transmembrane region" description="Helical" evidence="1">
    <location>
        <begin position="34"/>
        <end position="55"/>
    </location>
</feature>
<keyword evidence="3" id="KW-1185">Reference proteome</keyword>
<protein>
    <recommendedName>
        <fullName evidence="4">Glycosyltransferase RgtA/B/C/D-like domain-containing protein</fullName>
    </recommendedName>
</protein>
<name>A0ABR9WIS1_9BACT</name>
<feature type="transmembrane region" description="Helical" evidence="1">
    <location>
        <begin position="218"/>
        <end position="251"/>
    </location>
</feature>
<keyword evidence="1" id="KW-0472">Membrane</keyword>
<feature type="transmembrane region" description="Helical" evidence="1">
    <location>
        <begin position="263"/>
        <end position="296"/>
    </location>
</feature>
<feature type="transmembrane region" description="Helical" evidence="1">
    <location>
        <begin position="110"/>
        <end position="129"/>
    </location>
</feature>
<feature type="transmembrane region" description="Helical" evidence="1">
    <location>
        <begin position="446"/>
        <end position="466"/>
    </location>
</feature>
<proteinExistence type="predicted"/>
<feature type="transmembrane region" description="Helical" evidence="1">
    <location>
        <begin position="472"/>
        <end position="488"/>
    </location>
</feature>
<feature type="transmembrane region" description="Helical" evidence="1">
    <location>
        <begin position="6"/>
        <end position="27"/>
    </location>
</feature>
<feature type="transmembrane region" description="Helical" evidence="1">
    <location>
        <begin position="303"/>
        <end position="327"/>
    </location>
</feature>
<evidence type="ECO:0008006" key="4">
    <source>
        <dbReference type="Google" id="ProtNLM"/>
    </source>
</evidence>
<comment type="caution">
    <text evidence="2">The sequence shown here is derived from an EMBL/GenBank/DDBJ whole genome shotgun (WGS) entry which is preliminary data.</text>
</comment>
<reference evidence="3" key="1">
    <citation type="submission" date="2023-07" db="EMBL/GenBank/DDBJ databases">
        <title>Dyadobacter sp. nov 'subterranea' isolated from contaminted grondwater.</title>
        <authorList>
            <person name="Szabo I."/>
            <person name="Al-Omari J."/>
            <person name="Szerdahelyi S.G."/>
            <person name="Rado J."/>
        </authorList>
    </citation>
    <scope>NUCLEOTIDE SEQUENCE [LARGE SCALE GENOMIC DNA]</scope>
    <source>
        <strain evidence="3">UP-52</strain>
    </source>
</reference>
<accession>A0ABR9WIS1</accession>
<gene>
    <name evidence="2" type="ORF">IEE83_26345</name>
</gene>
<organism evidence="2 3">
    <name type="scientific">Dyadobacter subterraneus</name>
    <dbReference type="NCBI Taxonomy" id="2773304"/>
    <lineage>
        <taxon>Bacteria</taxon>
        <taxon>Pseudomonadati</taxon>
        <taxon>Bacteroidota</taxon>
        <taxon>Cytophagia</taxon>
        <taxon>Cytophagales</taxon>
        <taxon>Spirosomataceae</taxon>
        <taxon>Dyadobacter</taxon>
    </lineage>
</organism>
<keyword evidence="1" id="KW-1133">Transmembrane helix</keyword>
<evidence type="ECO:0000313" key="2">
    <source>
        <dbReference type="EMBL" id="MBE9465418.1"/>
    </source>
</evidence>
<feature type="transmembrane region" description="Helical" evidence="1">
    <location>
        <begin position="61"/>
        <end position="81"/>
    </location>
</feature>
<evidence type="ECO:0000313" key="3">
    <source>
        <dbReference type="Proteomes" id="UP000634134"/>
    </source>
</evidence>
<sequence>MSFCLLLLSVFLTFGLFFLTSAINGLYTKIRLSFIFSLVANAALIFVYNEVFSFFDALNSTSARFFWLGDVLGLSALMVYWKSTGKLDFSELSSINNAIRLKGISRNNKIISIAAIVFFILPLLFLAIYSPPNNFDAHSYHLNRILYWINNGNLDHFPTVHIQQLYLNVFAEYIVLDTVLLSGSDYFAGLVQFGSFLGSLAGISLLAKRFGLKQNGQLLSIIFLLTLPIGIFESTSAQVDYVACFFFIVFVNSGFDLLEKKSWLTLVIMLLSLSFGGFTKYTVFIFAIPFTVFFALRILLQYGFLYAAKVLVLALVILAFTFTPFFYRNYQLFGNVMSPPENSTLFAEKIPVDKHSVTFAISGIVKNIGLHLGLPSTGFNEFLTSKILNFHNAIDVEIDDLALRLDPFSVRYSVHEDMVPNTIHLWLMLLATIALLFVKGARNFKWFWLFSILGFVLFCSLLKFQLWSTRTHMPFFAMGAILIAYVYTQVLKWKTVYLIIPLMLISTVFVVGNPNKALIPIGYFTKKALAHIPVGFCVTDSLQAKNYEASLGTYYNFPGKDNCHTLKQLPGYKERVKIFDIFEKAGYYDDDKSATVFGTSKTKAYFLSHLENYYGFEPLLQYISGDNKNIGVLFKRGNGFYHYWSAVATKLKDPGQMEYIRYMREFTKLKNAQKDFCYDYVLCDDATLLKEFVPENNIAEIHQTSLFYLVKLKNKSCERLLY</sequence>
<dbReference type="EMBL" id="JACYGY010000002">
    <property type="protein sequence ID" value="MBE9465418.1"/>
    <property type="molecule type" value="Genomic_DNA"/>
</dbReference>
<dbReference type="Proteomes" id="UP000634134">
    <property type="component" value="Unassembled WGS sequence"/>
</dbReference>
<feature type="transmembrane region" description="Helical" evidence="1">
    <location>
        <begin position="495"/>
        <end position="512"/>
    </location>
</feature>